<keyword evidence="3" id="KW-1185">Reference proteome</keyword>
<evidence type="ECO:0000256" key="1">
    <source>
        <dbReference type="SAM" id="MobiDB-lite"/>
    </source>
</evidence>
<reference evidence="2" key="1">
    <citation type="journal article" date="2021" name="Nat. Commun.">
        <title>Genetic determinants of endophytism in the Arabidopsis root mycobiome.</title>
        <authorList>
            <person name="Mesny F."/>
            <person name="Miyauchi S."/>
            <person name="Thiergart T."/>
            <person name="Pickel B."/>
            <person name="Atanasova L."/>
            <person name="Karlsson M."/>
            <person name="Huettel B."/>
            <person name="Barry K.W."/>
            <person name="Haridas S."/>
            <person name="Chen C."/>
            <person name="Bauer D."/>
            <person name="Andreopoulos W."/>
            <person name="Pangilinan J."/>
            <person name="LaButti K."/>
            <person name="Riley R."/>
            <person name="Lipzen A."/>
            <person name="Clum A."/>
            <person name="Drula E."/>
            <person name="Henrissat B."/>
            <person name="Kohler A."/>
            <person name="Grigoriev I.V."/>
            <person name="Martin F.M."/>
            <person name="Hacquard S."/>
        </authorList>
    </citation>
    <scope>NUCLEOTIDE SEQUENCE</scope>
    <source>
        <strain evidence="2">MPI-CAGE-AT-0016</strain>
    </source>
</reference>
<evidence type="ECO:0000313" key="3">
    <source>
        <dbReference type="Proteomes" id="UP000813385"/>
    </source>
</evidence>
<evidence type="ECO:0000313" key="2">
    <source>
        <dbReference type="EMBL" id="KAH7376217.1"/>
    </source>
</evidence>
<dbReference type="Proteomes" id="UP000813385">
    <property type="component" value="Unassembled WGS sequence"/>
</dbReference>
<feature type="compositionally biased region" description="Low complexity" evidence="1">
    <location>
        <begin position="304"/>
        <end position="327"/>
    </location>
</feature>
<protein>
    <submittedName>
        <fullName evidence="2">Uncharacterized protein</fullName>
    </submittedName>
</protein>
<dbReference type="OrthoDB" id="3538998at2759"/>
<dbReference type="AlphaFoldDB" id="A0A8K0X8U9"/>
<gene>
    <name evidence="2" type="ORF">B0T11DRAFT_271851</name>
</gene>
<proteinExistence type="predicted"/>
<organism evidence="2 3">
    <name type="scientific">Plectosphaerella cucumerina</name>
    <dbReference type="NCBI Taxonomy" id="40658"/>
    <lineage>
        <taxon>Eukaryota</taxon>
        <taxon>Fungi</taxon>
        <taxon>Dikarya</taxon>
        <taxon>Ascomycota</taxon>
        <taxon>Pezizomycotina</taxon>
        <taxon>Sordariomycetes</taxon>
        <taxon>Hypocreomycetidae</taxon>
        <taxon>Glomerellales</taxon>
        <taxon>Plectosphaerellaceae</taxon>
        <taxon>Plectosphaerella</taxon>
    </lineage>
</organism>
<name>A0A8K0X8U9_9PEZI</name>
<sequence length="363" mass="38394">MLNIVPSLAMPKHTAPFTALIALAMCASAKKVGFFESSTCSDPQGFESWYKTADETWAACVSDNCADQDTDCINLCTCIQNLDRLDCAGQSCWNQVYSCAYQETVGELTSSCLDPKYDRVPFWPPPDDAGAGCSCNVGKIVTTQARAIDELQNKCGVGSATSNTGNDVFGEVVAACQCCSSSAILSAIWNICPSTDPALTGANEWIEAISILDKNWEQCSAFIEKYPCDDMLGMSPPAADKSDDFYVHGEFPANGSQTLYNTGTISSPISGATYTYSYFDDAPRVVTVASADARPTGSSDGAGNNSPDSDSSEDNSNSTEKSESSPSGANDTENDDSGAGSLSSWLLLATWPLAGTAMVLVWL</sequence>
<dbReference type="EMBL" id="JAGPXD010000001">
    <property type="protein sequence ID" value="KAH7376217.1"/>
    <property type="molecule type" value="Genomic_DNA"/>
</dbReference>
<comment type="caution">
    <text evidence="2">The sequence shown here is derived from an EMBL/GenBank/DDBJ whole genome shotgun (WGS) entry which is preliminary data.</text>
</comment>
<accession>A0A8K0X8U9</accession>
<feature type="region of interest" description="Disordered" evidence="1">
    <location>
        <begin position="292"/>
        <end position="340"/>
    </location>
</feature>